<proteinExistence type="predicted"/>
<evidence type="ECO:0000313" key="4">
    <source>
        <dbReference type="Proteomes" id="UP000291591"/>
    </source>
</evidence>
<dbReference type="Pfam" id="PF00563">
    <property type="entry name" value="EAL"/>
    <property type="match status" value="1"/>
</dbReference>
<evidence type="ECO:0000256" key="1">
    <source>
        <dbReference type="SAM" id="MobiDB-lite"/>
    </source>
</evidence>
<dbReference type="Proteomes" id="UP000291591">
    <property type="component" value="Unassembled WGS sequence"/>
</dbReference>
<reference evidence="3 4" key="1">
    <citation type="submission" date="2019-02" db="EMBL/GenBank/DDBJ databases">
        <title>Sequencing the genomes of 1000 actinobacteria strains.</title>
        <authorList>
            <person name="Klenk H.-P."/>
        </authorList>
    </citation>
    <scope>NUCLEOTIDE SEQUENCE [LARGE SCALE GENOMIC DNA]</scope>
    <source>
        <strain evidence="3 4">DSM 45779</strain>
    </source>
</reference>
<organism evidence="3 4">
    <name type="scientific">Pseudonocardia sediminis</name>
    <dbReference type="NCBI Taxonomy" id="1397368"/>
    <lineage>
        <taxon>Bacteria</taxon>
        <taxon>Bacillati</taxon>
        <taxon>Actinomycetota</taxon>
        <taxon>Actinomycetes</taxon>
        <taxon>Pseudonocardiales</taxon>
        <taxon>Pseudonocardiaceae</taxon>
        <taxon>Pseudonocardia</taxon>
    </lineage>
</organism>
<name>A0A4Q7UVB4_PSEST</name>
<dbReference type="RefSeq" id="WP_130288681.1">
    <property type="nucleotide sequence ID" value="NZ_SHKL01000001.1"/>
</dbReference>
<dbReference type="InterPro" id="IPR035919">
    <property type="entry name" value="EAL_sf"/>
</dbReference>
<dbReference type="OrthoDB" id="1673646at2"/>
<evidence type="ECO:0000313" key="3">
    <source>
        <dbReference type="EMBL" id="RZT83999.1"/>
    </source>
</evidence>
<dbReference type="AlphaFoldDB" id="A0A4Q7UVB4"/>
<dbReference type="InterPro" id="IPR001633">
    <property type="entry name" value="EAL_dom"/>
</dbReference>
<feature type="domain" description="EAL" evidence="2">
    <location>
        <begin position="4"/>
        <end position="216"/>
    </location>
</feature>
<dbReference type="Gene3D" id="3.20.20.450">
    <property type="entry name" value="EAL domain"/>
    <property type="match status" value="1"/>
</dbReference>
<dbReference type="EMBL" id="SHKL01000001">
    <property type="protein sequence ID" value="RZT83999.1"/>
    <property type="molecule type" value="Genomic_DNA"/>
</dbReference>
<feature type="region of interest" description="Disordered" evidence="1">
    <location>
        <begin position="391"/>
        <end position="440"/>
    </location>
</feature>
<gene>
    <name evidence="3" type="ORF">EV383_0832</name>
</gene>
<dbReference type="SMART" id="SM00052">
    <property type="entry name" value="EAL"/>
    <property type="match status" value="1"/>
</dbReference>
<feature type="compositionally biased region" description="Pro residues" evidence="1">
    <location>
        <begin position="239"/>
        <end position="255"/>
    </location>
</feature>
<protein>
    <submittedName>
        <fullName evidence="3">EAL domain-containing protein (Putative c-di-GMP-specific phosphodiesterase class I)</fullName>
    </submittedName>
</protein>
<sequence length="440" mass="44849">MNDDRFTFEPVYDLHTARVSGFSIAPARPQDAIGARARGTGWSARQIAEVDAGTAVSAVALARRLDPGAAVQVPVAADTVVLARDRLRAMLTVGGTAPMLEIGPALAAAPVDELVPALAELRGWGFRIALDGIGRGFGLDLLLVARPDVAVLEEHLSAPGSAAVVRAVCGVAAASGVRVAATGVADADALGALHACGARLARGPLLGTPRARPVVEGSTPPELLSLLTATAPHRSPSAAPSPGPAPSPRPTPSPAPRIGAVPVPVRALASAALTLPDDAVADVARTALADRPDAGGVVLLDPRRRPTGYLERSRFLLAMAGPFGHALWAAKPAITMADPPRVADERMPLPAAMEVSLAGDRSRGYDDLVLVGPGGACTGVVPVSELWRRSMRRTDVVPPPGNTGPPNAGTGGGPRVAPHPVAGSLRRHPGDGPLREARSA</sequence>
<feature type="compositionally biased region" description="Basic and acidic residues" evidence="1">
    <location>
        <begin position="428"/>
        <end position="440"/>
    </location>
</feature>
<dbReference type="SUPFAM" id="SSF141868">
    <property type="entry name" value="EAL domain-like"/>
    <property type="match status" value="1"/>
</dbReference>
<feature type="region of interest" description="Disordered" evidence="1">
    <location>
        <begin position="232"/>
        <end position="259"/>
    </location>
</feature>
<comment type="caution">
    <text evidence="3">The sequence shown here is derived from an EMBL/GenBank/DDBJ whole genome shotgun (WGS) entry which is preliminary data.</text>
</comment>
<evidence type="ECO:0000259" key="2">
    <source>
        <dbReference type="SMART" id="SM00052"/>
    </source>
</evidence>
<accession>A0A4Q7UVB4</accession>
<keyword evidence="4" id="KW-1185">Reference proteome</keyword>